<reference evidence="1" key="1">
    <citation type="submission" date="2020-09" db="EMBL/GenBank/DDBJ databases">
        <title>Genome-Enabled Discovery of Anthraquinone Biosynthesis in Senna tora.</title>
        <authorList>
            <person name="Kang S.-H."/>
            <person name="Pandey R.P."/>
            <person name="Lee C.-M."/>
            <person name="Sim J.-S."/>
            <person name="Jeong J.-T."/>
            <person name="Choi B.-S."/>
            <person name="Jung M."/>
            <person name="Ginzburg D."/>
            <person name="Zhao K."/>
            <person name="Won S.Y."/>
            <person name="Oh T.-J."/>
            <person name="Yu Y."/>
            <person name="Kim N.-H."/>
            <person name="Lee O.R."/>
            <person name="Lee T.-H."/>
            <person name="Bashyal P."/>
            <person name="Kim T.-S."/>
            <person name="Lee W.-H."/>
            <person name="Kawkins C."/>
            <person name="Kim C.-K."/>
            <person name="Kim J.S."/>
            <person name="Ahn B.O."/>
            <person name="Rhee S.Y."/>
            <person name="Sohng J.K."/>
        </authorList>
    </citation>
    <scope>NUCLEOTIDE SEQUENCE</scope>
    <source>
        <tissue evidence="1">Leaf</tissue>
    </source>
</reference>
<dbReference type="AlphaFoldDB" id="A0A834WGU1"/>
<protein>
    <submittedName>
        <fullName evidence="1">Uncharacterized protein</fullName>
    </submittedName>
</protein>
<dbReference type="Proteomes" id="UP000634136">
    <property type="component" value="Unassembled WGS sequence"/>
</dbReference>
<keyword evidence="2" id="KW-1185">Reference proteome</keyword>
<accession>A0A834WGU1</accession>
<sequence>MEWSSYLKSRQVRSVLQIVAKRQERLTWNEYEVVEGNRCNDEPALWPHGPALKRSTTPFTTIL</sequence>
<comment type="caution">
    <text evidence="1">The sequence shown here is derived from an EMBL/GenBank/DDBJ whole genome shotgun (WGS) entry which is preliminary data.</text>
</comment>
<gene>
    <name evidence="1" type="ORF">G2W53_024311</name>
</gene>
<evidence type="ECO:0000313" key="2">
    <source>
        <dbReference type="Proteomes" id="UP000634136"/>
    </source>
</evidence>
<proteinExistence type="predicted"/>
<name>A0A834WGU1_9FABA</name>
<organism evidence="1 2">
    <name type="scientific">Senna tora</name>
    <dbReference type="NCBI Taxonomy" id="362788"/>
    <lineage>
        <taxon>Eukaryota</taxon>
        <taxon>Viridiplantae</taxon>
        <taxon>Streptophyta</taxon>
        <taxon>Embryophyta</taxon>
        <taxon>Tracheophyta</taxon>
        <taxon>Spermatophyta</taxon>
        <taxon>Magnoliopsida</taxon>
        <taxon>eudicotyledons</taxon>
        <taxon>Gunneridae</taxon>
        <taxon>Pentapetalae</taxon>
        <taxon>rosids</taxon>
        <taxon>fabids</taxon>
        <taxon>Fabales</taxon>
        <taxon>Fabaceae</taxon>
        <taxon>Caesalpinioideae</taxon>
        <taxon>Cassia clade</taxon>
        <taxon>Senna</taxon>
    </lineage>
</organism>
<dbReference type="EMBL" id="JAAIUW010000008">
    <property type="protein sequence ID" value="KAF7818856.1"/>
    <property type="molecule type" value="Genomic_DNA"/>
</dbReference>
<evidence type="ECO:0000313" key="1">
    <source>
        <dbReference type="EMBL" id="KAF7818856.1"/>
    </source>
</evidence>